<evidence type="ECO:0008006" key="4">
    <source>
        <dbReference type="Google" id="ProtNLM"/>
    </source>
</evidence>
<feature type="transmembrane region" description="Helical" evidence="1">
    <location>
        <begin position="33"/>
        <end position="55"/>
    </location>
</feature>
<keyword evidence="3" id="KW-1185">Reference proteome</keyword>
<gene>
    <name evidence="2" type="ORF">G4Z14_00625</name>
</gene>
<keyword evidence="1" id="KW-0472">Membrane</keyword>
<dbReference type="Proteomes" id="UP000477782">
    <property type="component" value="Unassembled WGS sequence"/>
</dbReference>
<reference evidence="2 3" key="1">
    <citation type="submission" date="2020-02" db="EMBL/GenBank/DDBJ databases">
        <authorList>
            <person name="Chen W.-M."/>
        </authorList>
    </citation>
    <scope>NUCLEOTIDE SEQUENCE [LARGE SCALE GENOMIC DNA]</scope>
    <source>
        <strain evidence="2 3">KMS-5</strain>
    </source>
</reference>
<keyword evidence="1" id="KW-1133">Transmembrane helix</keyword>
<evidence type="ECO:0000313" key="2">
    <source>
        <dbReference type="EMBL" id="NEY88790.1"/>
    </source>
</evidence>
<accession>A0A6M0QMW3</accession>
<evidence type="ECO:0000256" key="1">
    <source>
        <dbReference type="SAM" id="Phobius"/>
    </source>
</evidence>
<protein>
    <recommendedName>
        <fullName evidence="4">Apolipoprotein acyltransferase</fullName>
    </recommendedName>
</protein>
<feature type="transmembrane region" description="Helical" evidence="1">
    <location>
        <begin position="6"/>
        <end position="21"/>
    </location>
</feature>
<dbReference type="AlphaFoldDB" id="A0A6M0QMW3"/>
<sequence>MVYIPVLVLAALVIGAAIGVWRAKRRGGKLLDLLQYAAAHAIPLMILALFVTIFLDRSGH</sequence>
<proteinExistence type="predicted"/>
<comment type="caution">
    <text evidence="2">The sequence shown here is derived from an EMBL/GenBank/DDBJ whole genome shotgun (WGS) entry which is preliminary data.</text>
</comment>
<name>A0A6M0QMW3_9RHOB</name>
<evidence type="ECO:0000313" key="3">
    <source>
        <dbReference type="Proteomes" id="UP000477782"/>
    </source>
</evidence>
<organism evidence="2 3">
    <name type="scientific">Tabrizicola oligotrophica</name>
    <dbReference type="NCBI Taxonomy" id="2710650"/>
    <lineage>
        <taxon>Bacteria</taxon>
        <taxon>Pseudomonadati</taxon>
        <taxon>Pseudomonadota</taxon>
        <taxon>Alphaproteobacteria</taxon>
        <taxon>Rhodobacterales</taxon>
        <taxon>Paracoccaceae</taxon>
        <taxon>Tabrizicola</taxon>
    </lineage>
</organism>
<dbReference type="EMBL" id="JAAIVJ010000001">
    <property type="protein sequence ID" value="NEY88790.1"/>
    <property type="molecule type" value="Genomic_DNA"/>
</dbReference>
<keyword evidence="1" id="KW-0812">Transmembrane</keyword>